<keyword evidence="2" id="KW-0004">4Fe-4S</keyword>
<comment type="cofactor">
    <cofactor evidence="1">
        <name>[4Fe-4S] cluster</name>
        <dbReference type="ChEBI" id="CHEBI:49883"/>
    </cofactor>
</comment>
<dbReference type="InterPro" id="IPR006638">
    <property type="entry name" value="Elp3/MiaA/NifB-like_rSAM"/>
</dbReference>
<dbReference type="InterPro" id="IPR020612">
    <property type="entry name" value="Methylthiotransferase_CS"/>
</dbReference>
<protein>
    <submittedName>
        <fullName evidence="10">MiaB-like tRNA modifying enzyme</fullName>
    </submittedName>
</protein>
<dbReference type="PANTHER" id="PTHR11918">
    <property type="entry name" value="RADICAL SAM PROTEINS"/>
    <property type="match status" value="1"/>
</dbReference>
<dbReference type="GeneID" id="46921262"/>
<dbReference type="KEGG" id="clx:CLAN_0787"/>
<evidence type="ECO:0000256" key="6">
    <source>
        <dbReference type="ARBA" id="ARBA00023004"/>
    </source>
</evidence>
<dbReference type="SMART" id="SM00729">
    <property type="entry name" value="Elp3"/>
    <property type="match status" value="1"/>
</dbReference>
<dbReference type="InterPro" id="IPR005839">
    <property type="entry name" value="Methylthiotransferase"/>
</dbReference>
<evidence type="ECO:0000256" key="5">
    <source>
        <dbReference type="ARBA" id="ARBA00022723"/>
    </source>
</evidence>
<keyword evidence="6" id="KW-0408">Iron</keyword>
<dbReference type="EMBL" id="CP015578">
    <property type="protein sequence ID" value="ARQ97533.1"/>
    <property type="molecule type" value="Genomic_DNA"/>
</dbReference>
<proteinExistence type="predicted"/>
<dbReference type="NCBIfam" id="TIGR00089">
    <property type="entry name" value="MiaB/RimO family radical SAM methylthiotransferase"/>
    <property type="match status" value="1"/>
</dbReference>
<dbReference type="CDD" id="cd01335">
    <property type="entry name" value="Radical_SAM"/>
    <property type="match status" value="1"/>
</dbReference>
<evidence type="ECO:0000256" key="1">
    <source>
        <dbReference type="ARBA" id="ARBA00001966"/>
    </source>
</evidence>
<organism evidence="10 11">
    <name type="scientific">Campylobacter lanienae NCTC 13004</name>
    <dbReference type="NCBI Taxonomy" id="1031753"/>
    <lineage>
        <taxon>Bacteria</taxon>
        <taxon>Pseudomonadati</taxon>
        <taxon>Campylobacterota</taxon>
        <taxon>Epsilonproteobacteria</taxon>
        <taxon>Campylobacterales</taxon>
        <taxon>Campylobacteraceae</taxon>
        <taxon>Campylobacter</taxon>
    </lineage>
</organism>
<dbReference type="SFLD" id="SFLDG01082">
    <property type="entry name" value="B12-binding_domain_containing"/>
    <property type="match status" value="1"/>
</dbReference>
<evidence type="ECO:0000256" key="2">
    <source>
        <dbReference type="ARBA" id="ARBA00022485"/>
    </source>
</evidence>
<dbReference type="InterPro" id="IPR013848">
    <property type="entry name" value="Methylthiotransferase_N"/>
</dbReference>
<dbReference type="Pfam" id="PF00919">
    <property type="entry name" value="UPF0004"/>
    <property type="match status" value="1"/>
</dbReference>
<dbReference type="SUPFAM" id="SSF102114">
    <property type="entry name" value="Radical SAM enzymes"/>
    <property type="match status" value="1"/>
</dbReference>
<keyword evidence="3" id="KW-0808">Transferase</keyword>
<feature type="domain" description="Radical SAM core" evidence="9">
    <location>
        <begin position="127"/>
        <end position="352"/>
    </location>
</feature>
<evidence type="ECO:0000256" key="7">
    <source>
        <dbReference type="ARBA" id="ARBA00023014"/>
    </source>
</evidence>
<keyword evidence="7" id="KW-0411">Iron-sulfur</keyword>
<dbReference type="PROSITE" id="PS01278">
    <property type="entry name" value="MTTASE_RADICAL"/>
    <property type="match status" value="1"/>
</dbReference>
<dbReference type="PROSITE" id="PS51918">
    <property type="entry name" value="RADICAL_SAM"/>
    <property type="match status" value="1"/>
</dbReference>
<name>A0A1X9SMQ9_9BACT</name>
<dbReference type="InterPro" id="IPR007197">
    <property type="entry name" value="rSAM"/>
</dbReference>
<dbReference type="InterPro" id="IPR038135">
    <property type="entry name" value="Methylthiotransferase_N_sf"/>
</dbReference>
<evidence type="ECO:0000313" key="11">
    <source>
        <dbReference type="Proteomes" id="UP000202031"/>
    </source>
</evidence>
<gene>
    <name evidence="10" type="ORF">CLAN_0787</name>
</gene>
<dbReference type="GO" id="GO:0046872">
    <property type="term" value="F:metal ion binding"/>
    <property type="evidence" value="ECO:0007669"/>
    <property type="project" value="UniProtKB-KW"/>
</dbReference>
<dbReference type="RefSeq" id="WP_096013249.1">
    <property type="nucleotide sequence ID" value="NZ_CP015578.1"/>
</dbReference>
<dbReference type="InterPro" id="IPR023404">
    <property type="entry name" value="rSAM_horseshoe"/>
</dbReference>
<evidence type="ECO:0000256" key="4">
    <source>
        <dbReference type="ARBA" id="ARBA00022691"/>
    </source>
</evidence>
<reference evidence="11" key="1">
    <citation type="journal article" date="2017" name="Genome Biol. Evol.">
        <title>Comparative Genomic Analysis Identifies a Campylobacter Clade Deficient in Selenium Metabolism.</title>
        <authorList>
            <person name="Miller W.G."/>
            <person name="Yee E."/>
            <person name="Lopes B.S."/>
            <person name="Chapman M.H."/>
            <person name="Huynh S."/>
            <person name="Bono J.L."/>
            <person name="Parker C.T."/>
            <person name="Strachan N.J.C."/>
            <person name="Forbes K.J."/>
        </authorList>
    </citation>
    <scope>NUCLEOTIDE SEQUENCE [LARGE SCALE GENOMIC DNA]</scope>
    <source>
        <strain evidence="11">NCTC 13004</strain>
    </source>
</reference>
<dbReference type="PROSITE" id="PS51449">
    <property type="entry name" value="MTTASE_N"/>
    <property type="match status" value="1"/>
</dbReference>
<dbReference type="InterPro" id="IPR058240">
    <property type="entry name" value="rSAM_sf"/>
</dbReference>
<evidence type="ECO:0000259" key="8">
    <source>
        <dbReference type="PROSITE" id="PS51449"/>
    </source>
</evidence>
<dbReference type="Pfam" id="PF04055">
    <property type="entry name" value="Radical_SAM"/>
    <property type="match status" value="1"/>
</dbReference>
<dbReference type="Gene3D" id="3.80.30.20">
    <property type="entry name" value="tm_1862 like domain"/>
    <property type="match status" value="1"/>
</dbReference>
<accession>A0A1X9SMQ9</accession>
<dbReference type="GO" id="GO:0035598">
    <property type="term" value="F:tRNA (N(6)-L-threonylcarbamoyladenosine(37)-C(2))-methylthiotransferase activity"/>
    <property type="evidence" value="ECO:0007669"/>
    <property type="project" value="TreeGrafter"/>
</dbReference>
<dbReference type="PANTHER" id="PTHR11918:SF45">
    <property type="entry name" value="THREONYLCARBAMOYLADENOSINE TRNA METHYLTHIOTRANSFERASE"/>
    <property type="match status" value="1"/>
</dbReference>
<feature type="domain" description="MTTase N-terminal" evidence="8">
    <location>
        <begin position="1"/>
        <end position="109"/>
    </location>
</feature>
<keyword evidence="4" id="KW-0949">S-adenosyl-L-methionine</keyword>
<dbReference type="NCBIfam" id="TIGR01579">
    <property type="entry name" value="MiaB-like-C"/>
    <property type="match status" value="1"/>
</dbReference>
<dbReference type="GO" id="GO:0051539">
    <property type="term" value="F:4 iron, 4 sulfur cluster binding"/>
    <property type="evidence" value="ECO:0007669"/>
    <property type="project" value="UniProtKB-KW"/>
</dbReference>
<evidence type="ECO:0000259" key="9">
    <source>
        <dbReference type="PROSITE" id="PS51918"/>
    </source>
</evidence>
<evidence type="ECO:0000256" key="3">
    <source>
        <dbReference type="ARBA" id="ARBA00022679"/>
    </source>
</evidence>
<dbReference type="Proteomes" id="UP000202031">
    <property type="component" value="Chromosome"/>
</dbReference>
<dbReference type="InterPro" id="IPR006467">
    <property type="entry name" value="MiaB-like_bact"/>
</dbReference>
<sequence length="414" mass="46860">MRVYFKTFGCRTNIYDTELLKSYIKNYEIINDESLADIIVVNSCTVTNGADSGVRNYINSMRNSGKKVVLTGCGAVSKGLELYKNSAIFGVLGASNKDKIDEMLSKNEPFYELGDLNFIDKNIVSNYENHTKAFIKIQEGCDFSCSYCIIPSVRGLSRSIDESVILNEARILANNGYSEIVLTGTNIGSYGKGSSTTLGKLLSNLGKINGIKRIRLGSIEPSQIDESFKEILREPWLERHLHIALQHTSQDMLTIMNRRNRALRDLDLFCELSSMGFALGTDFIVGHPGETPKIWDEALENFIKFPLTHIHAFIFSPRSGTKSATMAIDVDPKTAKERLKTLQNIVAKNNLKFRLENCDKPLEVLVEKSCDENLYEGWDQYYNKIKIKSDKNISKEWINIKNYEITQDFNYAQI</sequence>
<dbReference type="SFLD" id="SFLDS00029">
    <property type="entry name" value="Radical_SAM"/>
    <property type="match status" value="1"/>
</dbReference>
<evidence type="ECO:0000313" key="10">
    <source>
        <dbReference type="EMBL" id="ARQ97533.1"/>
    </source>
</evidence>
<reference evidence="11" key="2">
    <citation type="journal article" date="2017" name="Genome Biol. Evol.">
        <title>Comparative genomic analysis identifies a Campylobacter clade deficient in selenium metabolism.</title>
        <authorList>
            <person name="Miller W.G."/>
            <person name="Yee E."/>
            <person name="Lopes B.S."/>
            <person name="Chapman M.H."/>
            <person name="Huynh S."/>
            <person name="Bono J.L."/>
            <person name="Parker C.T."/>
            <person name="Strachan N.J.C."/>
            <person name="Forbes K.J."/>
        </authorList>
    </citation>
    <scope>NUCLEOTIDE SEQUENCE [LARGE SCALE GENOMIC DNA]</scope>
    <source>
        <strain evidence="11">NCTC 13004</strain>
    </source>
</reference>
<keyword evidence="5" id="KW-0479">Metal-binding</keyword>
<dbReference type="AlphaFoldDB" id="A0A1X9SMQ9"/>
<dbReference type="Gene3D" id="3.40.50.12160">
    <property type="entry name" value="Methylthiotransferase, N-terminal domain"/>
    <property type="match status" value="1"/>
</dbReference>